<organism evidence="1">
    <name type="scientific">Anopheles darlingi</name>
    <name type="common">Mosquito</name>
    <dbReference type="NCBI Taxonomy" id="43151"/>
    <lineage>
        <taxon>Eukaryota</taxon>
        <taxon>Metazoa</taxon>
        <taxon>Ecdysozoa</taxon>
        <taxon>Arthropoda</taxon>
        <taxon>Hexapoda</taxon>
        <taxon>Insecta</taxon>
        <taxon>Pterygota</taxon>
        <taxon>Neoptera</taxon>
        <taxon>Endopterygota</taxon>
        <taxon>Diptera</taxon>
        <taxon>Nematocera</taxon>
        <taxon>Culicoidea</taxon>
        <taxon>Culicidae</taxon>
        <taxon>Anophelinae</taxon>
        <taxon>Anopheles</taxon>
    </lineage>
</organism>
<reference evidence="1" key="3">
    <citation type="journal article" date="2013" name="Nucleic Acids Res.">
        <title>The genome of Anopheles darlingi, the main neotropical malaria vector.</title>
        <authorList>
            <person name="Marinotti O."/>
            <person name="Cerqueira G.C."/>
            <person name="de Almeida L.G."/>
            <person name="Ferro M.I."/>
            <person name="Loreto E.L."/>
            <person name="Zaha A."/>
            <person name="Teixeira S.M."/>
            <person name="Wespiser A.R."/>
            <person name="Almeida E Silva A."/>
            <person name="Schlindwein A.D."/>
            <person name="Pacheco A.C."/>
            <person name="Silva A.L."/>
            <person name="Graveley B.R."/>
            <person name="Walenz B.P."/>
            <person name="Lima Bde A."/>
            <person name="Ribeiro C.A."/>
            <person name="Nunes-Silva C.G."/>
            <person name="de Carvalho C.R."/>
            <person name="Soares C.M."/>
            <person name="de Menezes C.B."/>
            <person name="Matiolli C."/>
            <person name="Caffrey D."/>
            <person name="Araujo D.A."/>
            <person name="de Oliveira D.M."/>
            <person name="Golenbock D."/>
            <person name="Grisard E.C."/>
            <person name="Fantinatti-Garboggini F."/>
            <person name="de Carvalho F.M."/>
            <person name="Barcellos F.G."/>
            <person name="Prosdocimi F."/>
            <person name="May G."/>
            <person name="Azevedo Junior G.M."/>
            <person name="Guimaraes G.M."/>
            <person name="Goldman G.H."/>
            <person name="Padilha I.Q."/>
            <person name="Batista Jda S."/>
            <person name="Ferro J.A."/>
            <person name="Ribeiro J.M."/>
            <person name="Fietto J.L."/>
            <person name="Dabbas K.M."/>
            <person name="Cerdeira L."/>
            <person name="Agnez-Lima L.F."/>
            <person name="Brocchi M."/>
            <person name="de Carvalho M.O."/>
            <person name="Teixeira Mde M."/>
            <person name="Diniz Maia Mde M."/>
            <person name="Goldman M.H."/>
            <person name="Cruz Schneider M.P."/>
            <person name="Felipe M.S."/>
            <person name="Hungria M."/>
            <person name="Nicolas M.F."/>
            <person name="Pereira M."/>
            <person name="Montes M.A."/>
            <person name="Cantao M.E."/>
            <person name="Vincentz M."/>
            <person name="Rafael M.S."/>
            <person name="Silverman N."/>
            <person name="Stoco P.H."/>
            <person name="Souza R.C."/>
            <person name="Vicentini R."/>
            <person name="Gazzinelli R.T."/>
            <person name="Neves Rde O."/>
            <person name="Silva R."/>
            <person name="Astolfi-Filho S."/>
            <person name="Maciel T.E."/>
            <person name="Urmenyi T.P."/>
            <person name="Tadei W.P."/>
            <person name="Camargo E.P."/>
            <person name="de Vasconcelos A.T."/>
        </authorList>
    </citation>
    <scope>NUCLEOTIDE SEQUENCE</scope>
</reference>
<dbReference type="Pfam" id="PF02089">
    <property type="entry name" value="Palm_thioest"/>
    <property type="match status" value="1"/>
</dbReference>
<dbReference type="VEuPathDB" id="VectorBase:ADAC005475"/>
<evidence type="ECO:0000313" key="2">
    <source>
        <dbReference type="EnsemblMetazoa" id="ADAC005475-PA"/>
    </source>
</evidence>
<dbReference type="AlphaFoldDB" id="W5JIW2"/>
<dbReference type="InterPro" id="IPR029058">
    <property type="entry name" value="AB_hydrolase_fold"/>
</dbReference>
<dbReference type="EnsemblMetazoa" id="ADAC005475-RA">
    <property type="protein sequence ID" value="ADAC005475-PA"/>
    <property type="gene ID" value="ADAC005475"/>
</dbReference>
<dbReference type="HOGENOM" id="CLU_922031_0_0_1"/>
<dbReference type="Gene3D" id="3.40.50.1820">
    <property type="entry name" value="alpha/beta hydrolase"/>
    <property type="match status" value="1"/>
</dbReference>
<reference evidence="1" key="2">
    <citation type="submission" date="2010-05" db="EMBL/GenBank/DDBJ databases">
        <authorList>
            <person name="Almeida L.G."/>
            <person name="Nicolas M.F."/>
            <person name="Souza R.C."/>
            <person name="Vasconcelos A.T.R."/>
        </authorList>
    </citation>
    <scope>NUCLEOTIDE SEQUENCE</scope>
</reference>
<proteinExistence type="predicted"/>
<gene>
    <name evidence="1" type="ORF">AND_005475</name>
</gene>
<evidence type="ECO:0000313" key="1">
    <source>
        <dbReference type="EMBL" id="ETN62825.1"/>
    </source>
</evidence>
<reference evidence="1 3" key="1">
    <citation type="journal article" date="2010" name="BMC Genomics">
        <title>Combination of measures distinguishes pre-miRNAs from other stem-loops in the genome of the newly sequenced Anopheles darlingi.</title>
        <authorList>
            <person name="Mendes N.D."/>
            <person name="Freitas A.T."/>
            <person name="Vasconcelos A.T."/>
            <person name="Sagot M.F."/>
        </authorList>
    </citation>
    <scope>NUCLEOTIDE SEQUENCE</scope>
</reference>
<sequence>MSRSHINNNNRILAALSKDQSKRYLNKGPTINVQQLQPHEAKYVHPRNVTLELYDSETKPGGMKKFGEPIEICLDSSKKSNLCLYDADSSSKVPDKRIASDSKCGFLEQTGPLRNVLDGTEGSEPTFDEPYLLDTGTVNKSISSPPVESVCTELMNDTNLVNGYNGIGFSQGGHNPSRLERIAKQQTKSPIHTAVAVICDQAGKDQAWTNKTGLKNHSEDKRRKKVASIKEHVASETGRCDQDTPPMQTYILGIVVSNFQETSYNGYLRHKAFNRYLRNSDMLQSLEQSSENLNWIRDKDIP</sequence>
<dbReference type="Proteomes" id="UP000000673">
    <property type="component" value="Unassembled WGS sequence"/>
</dbReference>
<evidence type="ECO:0000313" key="3">
    <source>
        <dbReference type="Proteomes" id="UP000000673"/>
    </source>
</evidence>
<name>W5JIW2_ANODA</name>
<accession>W5JIW2</accession>
<dbReference type="EMBL" id="ADMH02001368">
    <property type="protein sequence ID" value="ETN62825.1"/>
    <property type="molecule type" value="Genomic_DNA"/>
</dbReference>
<protein>
    <submittedName>
        <fullName evidence="1 2">Uncharacterized protein</fullName>
    </submittedName>
</protein>
<reference evidence="2" key="4">
    <citation type="submission" date="2015-06" db="UniProtKB">
        <authorList>
            <consortium name="EnsemblMetazoa"/>
        </authorList>
    </citation>
    <scope>IDENTIFICATION</scope>
</reference>
<keyword evidence="3" id="KW-1185">Reference proteome</keyword>